<dbReference type="Proteomes" id="UP001469553">
    <property type="component" value="Unassembled WGS sequence"/>
</dbReference>
<evidence type="ECO:0000256" key="1">
    <source>
        <dbReference type="ARBA" id="ARBA00004514"/>
    </source>
</evidence>
<accession>A0ABV1AC68</accession>
<dbReference type="Pfam" id="PF13553">
    <property type="entry name" value="FIIND"/>
    <property type="match status" value="1"/>
</dbReference>
<proteinExistence type="predicted"/>
<dbReference type="PROSITE" id="PS50824">
    <property type="entry name" value="DAPIN"/>
    <property type="match status" value="1"/>
</dbReference>
<dbReference type="SUPFAM" id="SSF47986">
    <property type="entry name" value="DEATH domain"/>
    <property type="match status" value="3"/>
</dbReference>
<name>A0ABV1AC68_9TELE</name>
<evidence type="ECO:0000259" key="7">
    <source>
        <dbReference type="PROSITE" id="PS51830"/>
    </source>
</evidence>
<dbReference type="Gene3D" id="1.10.533.10">
    <property type="entry name" value="Death Domain, Fas"/>
    <property type="match status" value="5"/>
</dbReference>
<dbReference type="InterPro" id="IPR025307">
    <property type="entry name" value="FIIND_dom"/>
</dbReference>
<dbReference type="SMART" id="SM01289">
    <property type="entry name" value="PYRIN"/>
    <property type="match status" value="4"/>
</dbReference>
<evidence type="ECO:0000256" key="4">
    <source>
        <dbReference type="ARBA" id="ARBA00022859"/>
    </source>
</evidence>
<gene>
    <name evidence="8" type="ORF">AMECASPLE_023860</name>
</gene>
<evidence type="ECO:0000256" key="5">
    <source>
        <dbReference type="SAM" id="MobiDB-lite"/>
    </source>
</evidence>
<feature type="compositionally biased region" description="Basic and acidic residues" evidence="5">
    <location>
        <begin position="135"/>
        <end position="149"/>
    </location>
</feature>
<dbReference type="Pfam" id="PF02758">
    <property type="entry name" value="PYRIN"/>
    <property type="match status" value="3"/>
</dbReference>
<evidence type="ECO:0000259" key="6">
    <source>
        <dbReference type="PROSITE" id="PS50824"/>
    </source>
</evidence>
<evidence type="ECO:0000256" key="3">
    <source>
        <dbReference type="ARBA" id="ARBA00022588"/>
    </source>
</evidence>
<sequence length="777" mass="88760">MLNTFGRQSVEVTREILMDLRRTDLALMLPETSSTSKEELSMKLNSALLQKVEMLECMTELLLGTLVNLTEKELKNFQKITLSKIHHHRRYIPKGRTKIRNVLHIVLVIVLTYDLQSLERTIDVLKEMKRNDLVKELSDRSSGPKERSSADQQPSAWIHKLATMAAVERLLLEVLNELSSEEFLSKFKRCLSDFSPTLKFTPERGKVIDVMMEKLGQQSVKVIKKLLVEINRKDLAEILPEVGGSSVEEGNESFEPLTPRSLILHNLSEMLHKLDRKTVVKFKSFLLLTCFERSLPQIPKSRLKHAATAQDLVDLMMEQFGQQSVKITREVLTDMSVTDLDPSCLETGLEPGKKSQGPVELKYTKRVTQDSDSWTKLEPEVKTTDPGEASTYSLQSEAGRFECSVSGFRWDCSEKVVFKYRFCSWDGHMERMESTGFMPAGPLMDISLITGRMLEVFLPHWICIDDIPKPLDQFAVLHMDDCGDAVEDVSEVSSSHVKLTEPIFSPRAVLMRVGFPVKINCNMLIYRTNTAFLTLHVYLIPRDPALQQEMDHREKSFGYKVIRKPDPDTSLKMYDHFILTASLETAEVCPEKLKLRFDPRRPNFFEVYIKNPDTDFQLELTPEKRPNQVWNCTLRKEEYQITEGRQAPGFSGGATGVTSSHDVKHHVEEHLSPLMHKAVSLRDRDKETLLEVIEDLKKEELKLFKWFLGNTKVVGPKTDEDAGLLRITACHLEKADASDLVDLMLQTYSQQTVEVTKEVLRKINRNDLLEVVSGCSS</sequence>
<evidence type="ECO:0000313" key="8">
    <source>
        <dbReference type="EMBL" id="MEQ2315577.1"/>
    </source>
</evidence>
<feature type="region of interest" description="Disordered" evidence="5">
    <location>
        <begin position="135"/>
        <end position="154"/>
    </location>
</feature>
<dbReference type="InterPro" id="IPR051249">
    <property type="entry name" value="NLRP_Inflammasome"/>
</dbReference>
<dbReference type="Pfam" id="PF23679">
    <property type="entry name" value="UPA-FIIND"/>
    <property type="match status" value="1"/>
</dbReference>
<comment type="caution">
    <text evidence="8">The sequence shown here is derived from an EMBL/GenBank/DDBJ whole genome shotgun (WGS) entry which is preliminary data.</text>
</comment>
<organism evidence="8 9">
    <name type="scientific">Ameca splendens</name>
    <dbReference type="NCBI Taxonomy" id="208324"/>
    <lineage>
        <taxon>Eukaryota</taxon>
        <taxon>Metazoa</taxon>
        <taxon>Chordata</taxon>
        <taxon>Craniata</taxon>
        <taxon>Vertebrata</taxon>
        <taxon>Euteleostomi</taxon>
        <taxon>Actinopterygii</taxon>
        <taxon>Neopterygii</taxon>
        <taxon>Teleostei</taxon>
        <taxon>Neoteleostei</taxon>
        <taxon>Acanthomorphata</taxon>
        <taxon>Ovalentaria</taxon>
        <taxon>Atherinomorphae</taxon>
        <taxon>Cyprinodontiformes</taxon>
        <taxon>Goodeidae</taxon>
        <taxon>Ameca</taxon>
    </lineage>
</organism>
<dbReference type="CDD" id="cd08321">
    <property type="entry name" value="Pyrin_ASC-like"/>
    <property type="match status" value="1"/>
</dbReference>
<feature type="domain" description="FIIND" evidence="7">
    <location>
        <begin position="370"/>
        <end position="648"/>
    </location>
</feature>
<dbReference type="PROSITE" id="PS51830">
    <property type="entry name" value="FIIND"/>
    <property type="match status" value="1"/>
</dbReference>
<protein>
    <recommendedName>
        <fullName evidence="10">FIIND domain-containing protein</fullName>
    </recommendedName>
</protein>
<dbReference type="PANTHER" id="PTHR46985">
    <property type="entry name" value="NACHT, LRR AND PYD DOMAINS-CONTAINING PROTEIN 1"/>
    <property type="match status" value="1"/>
</dbReference>
<keyword evidence="2" id="KW-0963">Cytoplasm</keyword>
<evidence type="ECO:0008006" key="10">
    <source>
        <dbReference type="Google" id="ProtNLM"/>
    </source>
</evidence>
<keyword evidence="4" id="KW-0391">Immunity</keyword>
<evidence type="ECO:0000256" key="2">
    <source>
        <dbReference type="ARBA" id="ARBA00022490"/>
    </source>
</evidence>
<evidence type="ECO:0000313" key="9">
    <source>
        <dbReference type="Proteomes" id="UP001469553"/>
    </source>
</evidence>
<feature type="domain" description="Pyrin" evidence="6">
    <location>
        <begin position="675"/>
        <end position="777"/>
    </location>
</feature>
<dbReference type="InterPro" id="IPR011029">
    <property type="entry name" value="DEATH-like_dom_sf"/>
</dbReference>
<dbReference type="PANTHER" id="PTHR46985:SF2">
    <property type="entry name" value="APOPTOSIS-ASSOCIATED SPECK-LIKE PROTEIN CONTAINING A CARD"/>
    <property type="match status" value="1"/>
</dbReference>
<comment type="subcellular location">
    <subcellularLocation>
        <location evidence="1">Cytoplasm</location>
        <location evidence="1">Cytosol</location>
    </subcellularLocation>
</comment>
<dbReference type="InterPro" id="IPR004020">
    <property type="entry name" value="DAPIN"/>
</dbReference>
<dbReference type="EMBL" id="JAHRIP010086872">
    <property type="protein sequence ID" value="MEQ2315577.1"/>
    <property type="molecule type" value="Genomic_DNA"/>
</dbReference>
<keyword evidence="9" id="KW-1185">Reference proteome</keyword>
<reference evidence="8 9" key="1">
    <citation type="submission" date="2021-06" db="EMBL/GenBank/DDBJ databases">
        <authorList>
            <person name="Palmer J.M."/>
        </authorList>
    </citation>
    <scope>NUCLEOTIDE SEQUENCE [LARGE SCALE GENOMIC DNA]</scope>
    <source>
        <strain evidence="8 9">AS_MEX2019</strain>
        <tissue evidence="8">Muscle</tissue>
    </source>
</reference>
<keyword evidence="3" id="KW-0399">Innate immunity</keyword>